<evidence type="ECO:0000313" key="2">
    <source>
        <dbReference type="Proteomes" id="UP000054632"/>
    </source>
</evidence>
<dbReference type="Proteomes" id="UP000054632">
    <property type="component" value="Unassembled WGS sequence"/>
</dbReference>
<name>A0A0V1DSE1_TRIPS</name>
<organism evidence="1 2">
    <name type="scientific">Trichinella pseudospiralis</name>
    <name type="common">Parasitic roundworm</name>
    <dbReference type="NCBI Taxonomy" id="6337"/>
    <lineage>
        <taxon>Eukaryota</taxon>
        <taxon>Metazoa</taxon>
        <taxon>Ecdysozoa</taxon>
        <taxon>Nematoda</taxon>
        <taxon>Enoplea</taxon>
        <taxon>Dorylaimia</taxon>
        <taxon>Trichinellida</taxon>
        <taxon>Trichinellidae</taxon>
        <taxon>Trichinella</taxon>
    </lineage>
</organism>
<comment type="caution">
    <text evidence="1">The sequence shown here is derived from an EMBL/GenBank/DDBJ whole genome shotgun (WGS) entry which is preliminary data.</text>
</comment>
<sequence>MYYNSSTEDKGNAKSASFRITGIAFASSVFNREHYRQERHPLRITDFVLGLNTNLCFITSTTTTIPVDAEPKTDIYNSSAFSINSIPSTENGIL</sequence>
<protein>
    <submittedName>
        <fullName evidence="1">Uncharacterized protein</fullName>
    </submittedName>
</protein>
<accession>A0A0V1DSE1</accession>
<proteinExistence type="predicted"/>
<evidence type="ECO:0000313" key="1">
    <source>
        <dbReference type="EMBL" id="KRY64372.1"/>
    </source>
</evidence>
<dbReference type="AlphaFoldDB" id="A0A0V1DSE1"/>
<gene>
    <name evidence="1" type="ORF">T4A_9931</name>
</gene>
<reference evidence="1 2" key="1">
    <citation type="submission" date="2015-01" db="EMBL/GenBank/DDBJ databases">
        <title>Evolution of Trichinella species and genotypes.</title>
        <authorList>
            <person name="Korhonen P.K."/>
            <person name="Edoardo P."/>
            <person name="Giuseppe L.R."/>
            <person name="Gasser R.B."/>
        </authorList>
    </citation>
    <scope>NUCLEOTIDE SEQUENCE [LARGE SCALE GENOMIC DNA]</scope>
    <source>
        <strain evidence="1">ISS13</strain>
    </source>
</reference>
<dbReference type="EMBL" id="JYDR01000451">
    <property type="protein sequence ID" value="KRY64372.1"/>
    <property type="molecule type" value="Genomic_DNA"/>
</dbReference>